<dbReference type="InterPro" id="IPR042070">
    <property type="entry name" value="PucR_C-HTH_sf"/>
</dbReference>
<dbReference type="Gene3D" id="1.10.10.2840">
    <property type="entry name" value="PucR C-terminal helix-turn-helix domain"/>
    <property type="match status" value="1"/>
</dbReference>
<name>A0A6G8AXY0_9LACO</name>
<evidence type="ECO:0000259" key="1">
    <source>
        <dbReference type="Pfam" id="PF13556"/>
    </source>
</evidence>
<dbReference type="InterPro" id="IPR025736">
    <property type="entry name" value="PucR_C-HTH_dom"/>
</dbReference>
<dbReference type="EMBL" id="CP049888">
    <property type="protein sequence ID" value="QIL49961.1"/>
    <property type="molecule type" value="Genomic_DNA"/>
</dbReference>
<reference evidence="2 3" key="1">
    <citation type="submission" date="2020-03" db="EMBL/GenBank/DDBJ databases">
        <title>Weissella sp. nov., isolated from Cybister lewisianus.</title>
        <authorList>
            <person name="Hyun D.-W."/>
            <person name="Bae J.-W."/>
        </authorList>
    </citation>
    <scope>NUCLEOTIDE SEQUENCE [LARGE SCALE GENOMIC DNA]</scope>
    <source>
        <strain evidence="2 3">HDW19</strain>
    </source>
</reference>
<gene>
    <name evidence="2" type="ORF">G7084_00640</name>
</gene>
<dbReference type="RefSeq" id="WP_166009100.1">
    <property type="nucleotide sequence ID" value="NZ_CP049888.1"/>
</dbReference>
<feature type="domain" description="PucR C-terminal helix-turn-helix" evidence="1">
    <location>
        <begin position="7"/>
        <end position="56"/>
    </location>
</feature>
<protein>
    <recommendedName>
        <fullName evidence="1">PucR C-terminal helix-turn-helix domain-containing protein</fullName>
    </recommendedName>
</protein>
<dbReference type="AlphaFoldDB" id="A0A6G8AXY0"/>
<keyword evidence="3" id="KW-1185">Reference proteome</keyword>
<accession>A0A6G8AXY0</accession>
<evidence type="ECO:0000313" key="3">
    <source>
        <dbReference type="Proteomes" id="UP000500741"/>
    </source>
</evidence>
<dbReference type="Pfam" id="PF13556">
    <property type="entry name" value="HTH_30"/>
    <property type="match status" value="1"/>
</dbReference>
<sequence length="58" mass="6811">MSNINELIQHNGKIKAAADSLHIRRNTLNFRLDALSKSSNQNLLNFKRRILTYMVLWK</sequence>
<dbReference type="Proteomes" id="UP000500741">
    <property type="component" value="Chromosome"/>
</dbReference>
<proteinExistence type="predicted"/>
<organism evidence="2 3">
    <name type="scientific">Weissella coleopterorum</name>
    <dbReference type="NCBI Taxonomy" id="2714949"/>
    <lineage>
        <taxon>Bacteria</taxon>
        <taxon>Bacillati</taxon>
        <taxon>Bacillota</taxon>
        <taxon>Bacilli</taxon>
        <taxon>Lactobacillales</taxon>
        <taxon>Lactobacillaceae</taxon>
        <taxon>Weissella</taxon>
    </lineage>
</organism>
<dbReference type="KEGG" id="wco:G7084_00640"/>
<evidence type="ECO:0000313" key="2">
    <source>
        <dbReference type="EMBL" id="QIL49961.1"/>
    </source>
</evidence>